<dbReference type="Gene3D" id="2.40.10.10">
    <property type="entry name" value="Trypsin-like serine proteases"/>
    <property type="match status" value="1"/>
</dbReference>
<dbReference type="Pfam" id="PF00089">
    <property type="entry name" value="Trypsin"/>
    <property type="match status" value="1"/>
</dbReference>
<evidence type="ECO:0000256" key="1">
    <source>
        <dbReference type="ARBA" id="ARBA00023157"/>
    </source>
</evidence>
<comment type="similarity">
    <text evidence="2">Belongs to the peptidase S1 family. CLIP subfamily.</text>
</comment>
<keyword evidence="6" id="KW-1185">Reference proteome</keyword>
<organism evidence="5 6">
    <name type="scientific">Trichogramma kaykai</name>
    <dbReference type="NCBI Taxonomy" id="54128"/>
    <lineage>
        <taxon>Eukaryota</taxon>
        <taxon>Metazoa</taxon>
        <taxon>Ecdysozoa</taxon>
        <taxon>Arthropoda</taxon>
        <taxon>Hexapoda</taxon>
        <taxon>Insecta</taxon>
        <taxon>Pterygota</taxon>
        <taxon>Neoptera</taxon>
        <taxon>Endopterygota</taxon>
        <taxon>Hymenoptera</taxon>
        <taxon>Apocrita</taxon>
        <taxon>Proctotrupomorpha</taxon>
        <taxon>Chalcidoidea</taxon>
        <taxon>Trichogrammatidae</taxon>
        <taxon>Trichogramma</taxon>
    </lineage>
</organism>
<feature type="domain" description="Peptidase S1" evidence="4">
    <location>
        <begin position="145"/>
        <end position="321"/>
    </location>
</feature>
<evidence type="ECO:0000256" key="2">
    <source>
        <dbReference type="ARBA" id="ARBA00024195"/>
    </source>
</evidence>
<dbReference type="InterPro" id="IPR043504">
    <property type="entry name" value="Peptidase_S1_PA_chymotrypsin"/>
</dbReference>
<dbReference type="InterPro" id="IPR051487">
    <property type="entry name" value="Ser/Thr_Proteases_Immune/Dev"/>
</dbReference>
<comment type="caution">
    <text evidence="5">The sequence shown here is derived from an EMBL/GenBank/DDBJ whole genome shotgun (WGS) entry which is preliminary data.</text>
</comment>
<keyword evidence="1" id="KW-1015">Disulfide bond</keyword>
<dbReference type="InterPro" id="IPR001254">
    <property type="entry name" value="Trypsin_dom"/>
</dbReference>
<evidence type="ECO:0000313" key="5">
    <source>
        <dbReference type="EMBL" id="KAL3384895.1"/>
    </source>
</evidence>
<dbReference type="SMART" id="SM00020">
    <property type="entry name" value="Tryp_SPc"/>
    <property type="match status" value="1"/>
</dbReference>
<dbReference type="InterPro" id="IPR009003">
    <property type="entry name" value="Peptidase_S1_PA"/>
</dbReference>
<evidence type="ECO:0000313" key="6">
    <source>
        <dbReference type="Proteomes" id="UP001627154"/>
    </source>
</evidence>
<sequence>MPMFITRRGAADLRHKSNLGDLKLRCLMDREKGAFNDRFIKIYSEPFQDLYDYFDFATCRFTNKGTHHLVVNLLNLQLKGTRHLVVKARFINNRREAENSSRLHRVPRPVPLSSAHEASRLVQELVPELPCRLDSHLVRLGLLLRRLDHKPALPAHRGSLHLRNSEQWQQTDVVVGTNLVGQANATIYQVDRFIIHGDFISLDSSRWDRGINDIALVRVTKDIVYNEYVQPIRLAAKDHKLHEGSIVTITGWGKLSNTYEGSSKSLQMISRKVSNFRECKKQWMYMHEIPLDDGILCTVDILPTDQGGICKSAGRRERHTGGHRHDKRRLRPDAHRARGLHQGVALRRLDRGLSEARRGQKLDTRRQLTRRATHVRDRG</sequence>
<name>A0ABD2VW01_9HYME</name>
<accession>A0ABD2VW01</accession>
<evidence type="ECO:0000259" key="4">
    <source>
        <dbReference type="SMART" id="SM00020"/>
    </source>
</evidence>
<gene>
    <name evidence="5" type="ORF">TKK_019302</name>
</gene>
<dbReference type="EMBL" id="JBJJXI010000166">
    <property type="protein sequence ID" value="KAL3384895.1"/>
    <property type="molecule type" value="Genomic_DNA"/>
</dbReference>
<feature type="region of interest" description="Disordered" evidence="3">
    <location>
        <begin position="310"/>
        <end position="379"/>
    </location>
</feature>
<reference evidence="5 6" key="1">
    <citation type="journal article" date="2024" name="bioRxiv">
        <title>A reference genome for Trichogramma kaykai: A tiny desert-dwelling parasitoid wasp with competing sex-ratio distorters.</title>
        <authorList>
            <person name="Culotta J."/>
            <person name="Lindsey A.R."/>
        </authorList>
    </citation>
    <scope>NUCLEOTIDE SEQUENCE [LARGE SCALE GENOMIC DNA]</scope>
    <source>
        <strain evidence="5 6">KSX58</strain>
    </source>
</reference>
<proteinExistence type="inferred from homology"/>
<dbReference type="SUPFAM" id="SSF50494">
    <property type="entry name" value="Trypsin-like serine proteases"/>
    <property type="match status" value="1"/>
</dbReference>
<dbReference type="AlphaFoldDB" id="A0ABD2VW01"/>
<feature type="compositionally biased region" description="Basic and acidic residues" evidence="3">
    <location>
        <begin position="347"/>
        <end position="366"/>
    </location>
</feature>
<dbReference type="PANTHER" id="PTHR24256">
    <property type="entry name" value="TRYPTASE-RELATED"/>
    <property type="match status" value="1"/>
</dbReference>
<feature type="compositionally biased region" description="Basic residues" evidence="3">
    <location>
        <begin position="316"/>
        <end position="330"/>
    </location>
</feature>
<protein>
    <recommendedName>
        <fullName evidence="4">Peptidase S1 domain-containing protein</fullName>
    </recommendedName>
</protein>
<dbReference type="Proteomes" id="UP001627154">
    <property type="component" value="Unassembled WGS sequence"/>
</dbReference>
<evidence type="ECO:0000256" key="3">
    <source>
        <dbReference type="SAM" id="MobiDB-lite"/>
    </source>
</evidence>